<gene>
    <name evidence="12" type="ORF">PXH66_17360</name>
</gene>
<evidence type="ECO:0000259" key="9">
    <source>
        <dbReference type="SMART" id="SM00387"/>
    </source>
</evidence>
<evidence type="ECO:0000259" key="11">
    <source>
        <dbReference type="SMART" id="SM00448"/>
    </source>
</evidence>
<keyword evidence="4" id="KW-0547">Nucleotide-binding</keyword>
<feature type="domain" description="Histidine kinase/HSP90-like ATPase" evidence="9">
    <location>
        <begin position="600"/>
        <end position="715"/>
    </location>
</feature>
<dbReference type="KEGG" id="slom:PXH66_17360"/>
<dbReference type="InterPro" id="IPR003594">
    <property type="entry name" value="HATPase_dom"/>
</dbReference>
<evidence type="ECO:0000313" key="13">
    <source>
        <dbReference type="Proteomes" id="UP001218638"/>
    </source>
</evidence>
<feature type="coiled-coil region" evidence="7">
    <location>
        <begin position="149"/>
        <end position="176"/>
    </location>
</feature>
<name>A0AAE9ZZA7_9BACT</name>
<keyword evidence="12" id="KW-0067">ATP-binding</keyword>
<dbReference type="InterPro" id="IPR003661">
    <property type="entry name" value="HisK_dim/P_dom"/>
</dbReference>
<dbReference type="Gene3D" id="3.30.450.20">
    <property type="entry name" value="PAS domain"/>
    <property type="match status" value="1"/>
</dbReference>
<dbReference type="Gene3D" id="3.30.450.40">
    <property type="match status" value="1"/>
</dbReference>
<dbReference type="CDD" id="cd16922">
    <property type="entry name" value="HATPase_EvgS-ArcB-TorS-like"/>
    <property type="match status" value="1"/>
</dbReference>
<evidence type="ECO:0000259" key="10">
    <source>
        <dbReference type="SMART" id="SM00388"/>
    </source>
</evidence>
<dbReference type="Proteomes" id="UP001218638">
    <property type="component" value="Chromosome"/>
</dbReference>
<reference evidence="12" key="1">
    <citation type="submission" date="2023-03" db="EMBL/GenBank/DDBJ databases">
        <title>Lomoglobus Profundus gen. nov., sp. nov., a novel member of the phylum Verrucomicrobia, isolated from deep-marine sediment of South China Sea.</title>
        <authorList>
            <person name="Ahmad T."/>
            <person name="Ishaq S.E."/>
            <person name="Wang F."/>
        </authorList>
    </citation>
    <scope>NUCLEOTIDE SEQUENCE</scope>
    <source>
        <strain evidence="12">LMO-M01</strain>
    </source>
</reference>
<dbReference type="SUPFAM" id="SSF47226">
    <property type="entry name" value="Histidine-containing phosphotransfer domain, HPT domain"/>
    <property type="match status" value="1"/>
</dbReference>
<dbReference type="Pfam" id="PF07701">
    <property type="entry name" value="HNOBA"/>
    <property type="match status" value="2"/>
</dbReference>
<dbReference type="FunFam" id="3.30.565.10:FF:000010">
    <property type="entry name" value="Sensor histidine kinase RcsC"/>
    <property type="match status" value="1"/>
</dbReference>
<dbReference type="InterPro" id="IPR001610">
    <property type="entry name" value="PAC"/>
</dbReference>
<dbReference type="PANTHER" id="PTHR43047">
    <property type="entry name" value="TWO-COMPONENT HISTIDINE PROTEIN KINASE"/>
    <property type="match status" value="1"/>
</dbReference>
<keyword evidence="13" id="KW-1185">Reference proteome</keyword>
<keyword evidence="2" id="KW-0597">Phosphoprotein</keyword>
<dbReference type="SUPFAM" id="SSF55874">
    <property type="entry name" value="ATPase domain of HSP90 chaperone/DNA topoisomerase II/histidine kinase"/>
    <property type="match status" value="1"/>
</dbReference>
<evidence type="ECO:0000256" key="2">
    <source>
        <dbReference type="ARBA" id="ARBA00022553"/>
    </source>
</evidence>
<organism evidence="12 13">
    <name type="scientific">Synoicihabitans lomoniglobus</name>
    <dbReference type="NCBI Taxonomy" id="2909285"/>
    <lineage>
        <taxon>Bacteria</taxon>
        <taxon>Pseudomonadati</taxon>
        <taxon>Verrucomicrobiota</taxon>
        <taxon>Opitutia</taxon>
        <taxon>Opitutales</taxon>
        <taxon>Opitutaceae</taxon>
        <taxon>Synoicihabitans</taxon>
    </lineage>
</organism>
<dbReference type="Gene3D" id="3.40.50.2300">
    <property type="match status" value="1"/>
</dbReference>
<dbReference type="InterPro" id="IPR004358">
    <property type="entry name" value="Sig_transdc_His_kin-like_C"/>
</dbReference>
<evidence type="ECO:0000256" key="1">
    <source>
        <dbReference type="ARBA" id="ARBA00000085"/>
    </source>
</evidence>
<dbReference type="Pfam" id="PF00512">
    <property type="entry name" value="HisKA"/>
    <property type="match status" value="1"/>
</dbReference>
<dbReference type="GO" id="GO:0004383">
    <property type="term" value="F:guanylate cyclase activity"/>
    <property type="evidence" value="ECO:0007669"/>
    <property type="project" value="InterPro"/>
</dbReference>
<dbReference type="NCBIfam" id="TIGR00229">
    <property type="entry name" value="sensory_box"/>
    <property type="match status" value="1"/>
</dbReference>
<evidence type="ECO:0000256" key="5">
    <source>
        <dbReference type="ARBA" id="ARBA00022777"/>
    </source>
</evidence>
<evidence type="ECO:0000256" key="7">
    <source>
        <dbReference type="SAM" id="Coils"/>
    </source>
</evidence>
<accession>A0AAE9ZZA7</accession>
<dbReference type="Pfam" id="PF02518">
    <property type="entry name" value="HATPase_c"/>
    <property type="match status" value="1"/>
</dbReference>
<dbReference type="GO" id="GO:0005524">
    <property type="term" value="F:ATP binding"/>
    <property type="evidence" value="ECO:0007669"/>
    <property type="project" value="UniProtKB-KW"/>
</dbReference>
<evidence type="ECO:0000313" key="12">
    <source>
        <dbReference type="EMBL" id="WED64108.1"/>
    </source>
</evidence>
<dbReference type="SUPFAM" id="SSF47384">
    <property type="entry name" value="Homodimeric domain of signal transducing histidine kinase"/>
    <property type="match status" value="1"/>
</dbReference>
<dbReference type="GO" id="GO:0000155">
    <property type="term" value="F:phosphorelay sensor kinase activity"/>
    <property type="evidence" value="ECO:0007669"/>
    <property type="project" value="InterPro"/>
</dbReference>
<dbReference type="InterPro" id="IPR011645">
    <property type="entry name" value="HNOB_dom_associated"/>
</dbReference>
<dbReference type="SMART" id="SM00091">
    <property type="entry name" value="PAS"/>
    <property type="match status" value="1"/>
</dbReference>
<dbReference type="CDD" id="cd00130">
    <property type="entry name" value="PAS"/>
    <property type="match status" value="1"/>
</dbReference>
<dbReference type="InterPro" id="IPR042463">
    <property type="entry name" value="HNOB_dom_associated_sf"/>
</dbReference>
<dbReference type="Gene3D" id="3.30.565.10">
    <property type="entry name" value="Histidine kinase-like ATPase, C-terminal domain"/>
    <property type="match status" value="1"/>
</dbReference>
<dbReference type="InterPro" id="IPR029016">
    <property type="entry name" value="GAF-like_dom_sf"/>
</dbReference>
<dbReference type="Gene3D" id="3.30.450.260">
    <property type="entry name" value="Haem NO binding associated domain"/>
    <property type="match status" value="1"/>
</dbReference>
<dbReference type="Pfam" id="PF00072">
    <property type="entry name" value="Response_reg"/>
    <property type="match status" value="1"/>
</dbReference>
<keyword evidence="6" id="KW-0141">cGMP biosynthesis</keyword>
<dbReference type="SMART" id="SM00086">
    <property type="entry name" value="PAC"/>
    <property type="match status" value="1"/>
</dbReference>
<proteinExistence type="predicted"/>
<dbReference type="SMART" id="SM00387">
    <property type="entry name" value="HATPase_c"/>
    <property type="match status" value="1"/>
</dbReference>
<dbReference type="Gene3D" id="1.10.287.130">
    <property type="match status" value="1"/>
</dbReference>
<dbReference type="InterPro" id="IPR035965">
    <property type="entry name" value="PAS-like_dom_sf"/>
</dbReference>
<comment type="catalytic activity">
    <reaction evidence="1">
        <text>ATP + protein L-histidine = ADP + protein N-phospho-L-histidine.</text>
        <dbReference type="EC" id="2.7.13.3"/>
    </reaction>
</comment>
<dbReference type="CDD" id="cd00082">
    <property type="entry name" value="HisKA"/>
    <property type="match status" value="1"/>
</dbReference>
<dbReference type="Pfam" id="PF13426">
    <property type="entry name" value="PAS_9"/>
    <property type="match status" value="1"/>
</dbReference>
<dbReference type="InterPro" id="IPR001789">
    <property type="entry name" value="Sig_transdc_resp-reg_receiver"/>
</dbReference>
<feature type="domain" description="Signal transduction histidine kinase dimerisation/phosphoacceptor" evidence="10">
    <location>
        <begin position="488"/>
        <end position="553"/>
    </location>
</feature>
<dbReference type="RefSeq" id="WP_330928013.1">
    <property type="nucleotide sequence ID" value="NZ_CP119075.1"/>
</dbReference>
<dbReference type="InterPro" id="IPR036097">
    <property type="entry name" value="HisK_dim/P_sf"/>
</dbReference>
<evidence type="ECO:0000256" key="4">
    <source>
        <dbReference type="ARBA" id="ARBA00022741"/>
    </source>
</evidence>
<dbReference type="SUPFAM" id="SSF52172">
    <property type="entry name" value="CheY-like"/>
    <property type="match status" value="1"/>
</dbReference>
<keyword evidence="7" id="KW-0175">Coiled coil</keyword>
<evidence type="ECO:0000256" key="6">
    <source>
        <dbReference type="ARBA" id="ARBA00023293"/>
    </source>
</evidence>
<evidence type="ECO:0000259" key="8">
    <source>
        <dbReference type="SMART" id="SM00091"/>
    </source>
</evidence>
<dbReference type="InterPro" id="IPR036641">
    <property type="entry name" value="HPT_dom_sf"/>
</dbReference>
<dbReference type="SMART" id="SM00448">
    <property type="entry name" value="REC"/>
    <property type="match status" value="1"/>
</dbReference>
<dbReference type="PRINTS" id="PR00344">
    <property type="entry name" value="BCTRLSENSOR"/>
</dbReference>
<dbReference type="SMART" id="SM00388">
    <property type="entry name" value="HisKA"/>
    <property type="match status" value="1"/>
</dbReference>
<evidence type="ECO:0000256" key="3">
    <source>
        <dbReference type="ARBA" id="ARBA00022679"/>
    </source>
</evidence>
<dbReference type="PANTHER" id="PTHR43047:SF64">
    <property type="entry name" value="HISTIDINE KINASE CONTAINING CHEY-HOMOLOGOUS RECEIVER DOMAIN AND PAS DOMAIN-RELATED"/>
    <property type="match status" value="1"/>
</dbReference>
<dbReference type="SUPFAM" id="SSF55781">
    <property type="entry name" value="GAF domain-like"/>
    <property type="match status" value="1"/>
</dbReference>
<keyword evidence="5" id="KW-0418">Kinase</keyword>
<dbReference type="CDD" id="cd17546">
    <property type="entry name" value="REC_hyHK_CKI1_RcsC-like"/>
    <property type="match status" value="1"/>
</dbReference>
<dbReference type="SUPFAM" id="SSF55785">
    <property type="entry name" value="PYP-like sensor domain (PAS domain)"/>
    <property type="match status" value="1"/>
</dbReference>
<sequence>MVDPSQSPGVALSPADFGRLFPFYIEIGADSRVMTVGRSLARTCPAVTAGKRLAAVLEPIRPAEALTLAPLRNASNTLFLVRETATGLNLRGQWLALAHGGVVFLGSPWLEDTNELASRQLRVDDFAIHDPAVDLLQILRTQQMATADLRRLTDKLTAQRARLKEANARLTTQEAESRKLALIAERTDNAVILTDAEGKAEWINTGFTRLTGYTLDDVLGQRPGSLLQGPQTEPDQIKVMRTNIAKKQGFNVELINYDKSGRRYRVAIEAQPITNADGAVTHFMAIESDVTVQRAAEADLRVQFSVSQVLAEGASLAAVSHRILQIITTEFGWSLAQLWMHEAKSGHMVLTESWAEDARLLQRFLDTARQPKLACDVGLPGLTWQSQKNQWIERISDYPECPRSSAAHACGLHSAVAFPLHIGETRLGIIELMSVHLEPEDGPRQLALEAIGVQIAQFVARAHSREELKTRSEELVQVNERLATASRAKNAFLASISHEIRTPLNGVIGAVDVLAQSSLDLRQREALATLNSSSTHLHSLLNDVLDFSRIEAGHLELTPEPILVSRLVEDTVQIFNPIALGKKLEFKREIEIAADMAISIDVTRLRQILVNLLGNAFKFTDVGSVTLRLRSQVEGERIRLRFEVQDSGIGIPPDKASQLFKPFNQLQDNHTRNYGGTGLGLAISHQLVKLMHGAIELDTSVTPGSLFWFEIVAPLTTPPAAKREFAGRFAVSESILIVDDHPANAAVLQMLLKQLGLTGHHCDNANAALTYCHRNNPPAIMMDVHMPRIDGIETTRLIRESTPPDRPRVPIIALTADVRAEIKNACFEAGMDHFLSKPIRLADLRAILCEVIPTANESEDAPPDAPPTGAEPAAHGLDFAVADNIFKLGERPELSEEFAGMFASMWTELAPDLDLIEKLRKSADFKRGRACCHRMRGVLSTYGFRRAADLLGRMENDSAEFRRSANLSAVRALLEVGRIELFERFPYLAVAPPKK</sequence>
<feature type="domain" description="Response regulatory" evidence="11">
    <location>
        <begin position="733"/>
        <end position="848"/>
    </location>
</feature>
<dbReference type="InterPro" id="IPR036890">
    <property type="entry name" value="HATPase_C_sf"/>
</dbReference>
<protein>
    <submittedName>
        <fullName evidence="12">ATP-binding protein</fullName>
    </submittedName>
</protein>
<dbReference type="EMBL" id="CP119075">
    <property type="protein sequence ID" value="WED64108.1"/>
    <property type="molecule type" value="Genomic_DNA"/>
</dbReference>
<dbReference type="InterPro" id="IPR000014">
    <property type="entry name" value="PAS"/>
</dbReference>
<dbReference type="AlphaFoldDB" id="A0AAE9ZZA7"/>
<dbReference type="InterPro" id="IPR011006">
    <property type="entry name" value="CheY-like_superfamily"/>
</dbReference>
<keyword evidence="3" id="KW-0808">Transferase</keyword>
<feature type="domain" description="PAS" evidence="8">
    <location>
        <begin position="178"/>
        <end position="244"/>
    </location>
</feature>